<dbReference type="InterPro" id="IPR005794">
    <property type="entry name" value="Fmt"/>
</dbReference>
<dbReference type="PANTHER" id="PTHR11138">
    <property type="entry name" value="METHIONYL-TRNA FORMYLTRANSFERASE"/>
    <property type="match status" value="1"/>
</dbReference>
<organism evidence="8 9">
    <name type="scientific">Wickerhamomyces ciferrii (strain ATCC 14091 / BCRC 22168 / CBS 111 / JCM 3599 / NBRC 0793 / NRRL Y-1031 F-60-10)</name>
    <name type="common">Yeast</name>
    <name type="synonym">Pichia ciferrii</name>
    <dbReference type="NCBI Taxonomy" id="1206466"/>
    <lineage>
        <taxon>Eukaryota</taxon>
        <taxon>Fungi</taxon>
        <taxon>Dikarya</taxon>
        <taxon>Ascomycota</taxon>
        <taxon>Saccharomycotina</taxon>
        <taxon>Saccharomycetes</taxon>
        <taxon>Phaffomycetales</taxon>
        <taxon>Wickerhamomycetaceae</taxon>
        <taxon>Wickerhamomyces</taxon>
    </lineage>
</organism>
<dbReference type="CDD" id="cd08646">
    <property type="entry name" value="FMT_core_Met-tRNA-FMT_N"/>
    <property type="match status" value="1"/>
</dbReference>
<dbReference type="eggNOG" id="KOG3082">
    <property type="taxonomic scope" value="Eukaryota"/>
</dbReference>
<dbReference type="SUPFAM" id="SSF53328">
    <property type="entry name" value="Formyltransferase"/>
    <property type="match status" value="1"/>
</dbReference>
<protein>
    <recommendedName>
        <fullName evidence="3">Methionyl-tRNA formyltransferase, mitochondrial</fullName>
        <ecNumber evidence="2">2.1.2.9</ecNumber>
    </recommendedName>
</protein>
<accession>K0KH59</accession>
<gene>
    <name evidence="8" type="ORF">BN7_1058</name>
</gene>
<evidence type="ECO:0000256" key="1">
    <source>
        <dbReference type="ARBA" id="ARBA00010699"/>
    </source>
</evidence>
<dbReference type="InterPro" id="IPR005793">
    <property type="entry name" value="Formyl_trans_C"/>
</dbReference>
<keyword evidence="9" id="KW-1185">Reference proteome</keyword>
<dbReference type="GO" id="GO:0005739">
    <property type="term" value="C:mitochondrion"/>
    <property type="evidence" value="ECO:0007669"/>
    <property type="project" value="TreeGrafter"/>
</dbReference>
<dbReference type="EMBL" id="CAIF01000022">
    <property type="protein sequence ID" value="CCH41517.1"/>
    <property type="molecule type" value="Genomic_DNA"/>
</dbReference>
<dbReference type="PANTHER" id="PTHR11138:SF5">
    <property type="entry name" value="METHIONYL-TRNA FORMYLTRANSFERASE, MITOCHONDRIAL"/>
    <property type="match status" value="1"/>
</dbReference>
<evidence type="ECO:0000256" key="2">
    <source>
        <dbReference type="ARBA" id="ARBA00012261"/>
    </source>
</evidence>
<dbReference type="Gene3D" id="3.40.50.12230">
    <property type="match status" value="1"/>
</dbReference>
<dbReference type="InterPro" id="IPR011034">
    <property type="entry name" value="Formyl_transferase-like_C_sf"/>
</dbReference>
<dbReference type="AlphaFoldDB" id="K0KH59"/>
<evidence type="ECO:0000313" key="9">
    <source>
        <dbReference type="Proteomes" id="UP000009328"/>
    </source>
</evidence>
<proteinExistence type="inferred from homology"/>
<dbReference type="SUPFAM" id="SSF50486">
    <property type="entry name" value="FMT C-terminal domain-like"/>
    <property type="match status" value="1"/>
</dbReference>
<dbReference type="InParanoid" id="K0KH59"/>
<keyword evidence="4 8" id="KW-0808">Transferase</keyword>
<evidence type="ECO:0000256" key="4">
    <source>
        <dbReference type="ARBA" id="ARBA00022679"/>
    </source>
</evidence>
<dbReference type="Pfam" id="PF00551">
    <property type="entry name" value="Formyl_trans_N"/>
    <property type="match status" value="1"/>
</dbReference>
<dbReference type="Pfam" id="PF02911">
    <property type="entry name" value="Formyl_trans_C"/>
    <property type="match status" value="1"/>
</dbReference>
<dbReference type="HOGENOM" id="CLU_033347_0_1_1"/>
<keyword evidence="5" id="KW-0648">Protein biosynthesis</keyword>
<dbReference type="NCBIfam" id="TIGR00460">
    <property type="entry name" value="fmt"/>
    <property type="match status" value="1"/>
</dbReference>
<evidence type="ECO:0000256" key="3">
    <source>
        <dbReference type="ARBA" id="ARBA00014185"/>
    </source>
</evidence>
<dbReference type="EC" id="2.1.2.9" evidence="2"/>
<evidence type="ECO:0000259" key="7">
    <source>
        <dbReference type="Pfam" id="PF02911"/>
    </source>
</evidence>
<dbReference type="STRING" id="1206466.K0KH59"/>
<reference evidence="8 9" key="1">
    <citation type="journal article" date="2012" name="Eukaryot. Cell">
        <title>Draft genome sequence of Wickerhamomyces ciferrii NRRL Y-1031 F-60-10.</title>
        <authorList>
            <person name="Schneider J."/>
            <person name="Andrea H."/>
            <person name="Blom J."/>
            <person name="Jaenicke S."/>
            <person name="Ruckert C."/>
            <person name="Schorsch C."/>
            <person name="Szczepanowski R."/>
            <person name="Farwick M."/>
            <person name="Goesmann A."/>
            <person name="Puhler A."/>
            <person name="Schaffer S."/>
            <person name="Tauch A."/>
            <person name="Kohler T."/>
            <person name="Brinkrolf K."/>
        </authorList>
    </citation>
    <scope>NUCLEOTIDE SEQUENCE [LARGE SCALE GENOMIC DNA]</scope>
    <source>
        <strain evidence="9">ATCC 14091 / BCRC 22168 / CBS 111 / JCM 3599 / NBRC 0793 / NRRL Y-1031 F-60-10</strain>
    </source>
</reference>
<evidence type="ECO:0000256" key="5">
    <source>
        <dbReference type="ARBA" id="ARBA00022917"/>
    </source>
</evidence>
<feature type="domain" description="Formyl transferase N-terminal" evidence="6">
    <location>
        <begin position="23"/>
        <end position="202"/>
    </location>
</feature>
<evidence type="ECO:0000259" key="6">
    <source>
        <dbReference type="Pfam" id="PF00551"/>
    </source>
</evidence>
<dbReference type="InterPro" id="IPR036477">
    <property type="entry name" value="Formyl_transf_N_sf"/>
</dbReference>
<dbReference type="InterPro" id="IPR002376">
    <property type="entry name" value="Formyl_transf_N"/>
</dbReference>
<dbReference type="InterPro" id="IPR041711">
    <property type="entry name" value="Met-tRNA-FMT_N"/>
</dbReference>
<name>K0KH59_WICCF</name>
<dbReference type="FunCoup" id="K0KH59">
    <property type="interactions" value="302"/>
</dbReference>
<feature type="domain" description="Formyl transferase C-terminal" evidence="7">
    <location>
        <begin position="227"/>
        <end position="334"/>
    </location>
</feature>
<sequence length="365" mass="41003">MLSKGLLSRRFFSSSRSNLESLKIAFFGSDEFSIESLRKLVQISKEKPGVIDSIDLIARPPKATGRYLKEVTDVPIASYATSENLAIHRAEKDDEINSLISNKYNMAIAVSYGKLIPNQFLNSLKYSLNVHPSLLPKLSGASPLQKALLNHDKTTGVTVQTLSPDKFDKGAIVDQTDEISIEKDDTYKSLRDRLAIIGADLLGKVIIDGSYSNPTFKSKYKFSYTGKISPNMTKINWNNSSSFDIYRQFNTLGPLHTFKEIRVKAKKGMTRLGWRRVILYDVEQIKENLDSLKPGQFINKDSKVIIKTSDGAIAVKELQLECEKREGADKFYASLKKKTGDTEKIFQDKPENSQDTLIKTSELQV</sequence>
<dbReference type="Proteomes" id="UP000009328">
    <property type="component" value="Unassembled WGS sequence"/>
</dbReference>
<evidence type="ECO:0000313" key="8">
    <source>
        <dbReference type="EMBL" id="CCH41517.1"/>
    </source>
</evidence>
<comment type="similarity">
    <text evidence="1">Belongs to the Fmt family.</text>
</comment>
<dbReference type="GO" id="GO:0004479">
    <property type="term" value="F:methionyl-tRNA formyltransferase activity"/>
    <property type="evidence" value="ECO:0007669"/>
    <property type="project" value="UniProtKB-EC"/>
</dbReference>
<comment type="caution">
    <text evidence="8">The sequence shown here is derived from an EMBL/GenBank/DDBJ whole genome shotgun (WGS) entry which is preliminary data.</text>
</comment>